<sequence>MRRRSRSRKPLAAVLALVLLPIALLPIAAHADPSSPLSDPASTAWASVRDADRAQLARHLTAYRANGYLPVDLDIDTANGRYRAAAVFQRNTDGLDWRVLRDLDGTRFGMESHRLRAAGLRLVDQQSYLLDGARRYAGVFVENAGDLDWTSRRDLSLADARRMHEQERGSRIPVDVDVYGSRPSYALVWADNAEQVPWRLHLGLTGEEYRATFERYRGTFRLLTVDSVRTPAGQRYAAIWVENTGDRAWAAHRDLTAQGFVNWWRRYFDEGYRLTGLNRYDTADGVRYAGTWRQNSDRPRWALKQAVDQRVRHELDSTGVPGISVAVMQGGTLRYLRGFGHADVGKDVWMDGTVSGPYNSVSKAIAGALTFDLIESGGGRLQLGERTRDHLPGLPAHHTHTVGQLLNLRGCVGHYGQIPAATFTDGPYRTARASVAEFADVPLVCQPGKDWRYSTHSYSVLGWVLEEYTGKPIGRLVSDWARRYGLTSIRPVDPADRGVRRMTLYTAKNTAMTPHDYSYKVLGGGLEGSVLDMARFGSLVLDGTILRKASLDHMVTPPDRLDRYAYGWGTGTDRGLRFADKDGRWAGSRTYLRVYPEARLVVAVLTNRDGGGHDPVLLGRDIAGMVLDEQGRR</sequence>
<gene>
    <name evidence="3" type="ORF">ACFS2C_09720</name>
</gene>
<comment type="caution">
    <text evidence="3">The sequence shown here is derived from an EMBL/GenBank/DDBJ whole genome shotgun (WGS) entry which is preliminary data.</text>
</comment>
<dbReference type="Pfam" id="PF00144">
    <property type="entry name" value="Beta-lactamase"/>
    <property type="match status" value="1"/>
</dbReference>
<accession>A0ABW5W8V5</accession>
<dbReference type="InterPro" id="IPR050491">
    <property type="entry name" value="AmpC-like"/>
</dbReference>
<dbReference type="PANTHER" id="PTHR46825:SF9">
    <property type="entry name" value="BETA-LACTAMASE-RELATED DOMAIN-CONTAINING PROTEIN"/>
    <property type="match status" value="1"/>
</dbReference>
<dbReference type="GO" id="GO:0016787">
    <property type="term" value="F:hydrolase activity"/>
    <property type="evidence" value="ECO:0007669"/>
    <property type="project" value="UniProtKB-KW"/>
</dbReference>
<name>A0ABW5W8V5_9PSEU</name>
<dbReference type="InterPro" id="IPR001466">
    <property type="entry name" value="Beta-lactam-related"/>
</dbReference>
<reference evidence="4" key="1">
    <citation type="journal article" date="2019" name="Int. J. Syst. Evol. Microbiol.">
        <title>The Global Catalogue of Microorganisms (GCM) 10K type strain sequencing project: providing services to taxonomists for standard genome sequencing and annotation.</title>
        <authorList>
            <consortium name="The Broad Institute Genomics Platform"/>
            <consortium name="The Broad Institute Genome Sequencing Center for Infectious Disease"/>
            <person name="Wu L."/>
            <person name="Ma J."/>
        </authorList>
    </citation>
    <scope>NUCLEOTIDE SEQUENCE [LARGE SCALE GENOMIC DNA]</scope>
    <source>
        <strain evidence="4">IBRC-M 10906</strain>
    </source>
</reference>
<feature type="chain" id="PRO_5045498271" evidence="1">
    <location>
        <begin position="32"/>
        <end position="633"/>
    </location>
</feature>
<keyword evidence="4" id="KW-1185">Reference proteome</keyword>
<dbReference type="InterPro" id="IPR012338">
    <property type="entry name" value="Beta-lactam/transpept-like"/>
</dbReference>
<dbReference type="Gene3D" id="3.40.710.10">
    <property type="entry name" value="DD-peptidase/beta-lactamase superfamily"/>
    <property type="match status" value="1"/>
</dbReference>
<dbReference type="InterPro" id="IPR049511">
    <property type="entry name" value="PGH-like_rpt"/>
</dbReference>
<dbReference type="PANTHER" id="PTHR46825">
    <property type="entry name" value="D-ALANYL-D-ALANINE-CARBOXYPEPTIDASE/ENDOPEPTIDASE AMPH"/>
    <property type="match status" value="1"/>
</dbReference>
<evidence type="ECO:0000259" key="2">
    <source>
        <dbReference type="Pfam" id="PF00144"/>
    </source>
</evidence>
<dbReference type="Proteomes" id="UP001597478">
    <property type="component" value="Unassembled WGS sequence"/>
</dbReference>
<organism evidence="3 4">
    <name type="scientific">Prauserella oleivorans</name>
    <dbReference type="NCBI Taxonomy" id="1478153"/>
    <lineage>
        <taxon>Bacteria</taxon>
        <taxon>Bacillati</taxon>
        <taxon>Actinomycetota</taxon>
        <taxon>Actinomycetes</taxon>
        <taxon>Pseudonocardiales</taxon>
        <taxon>Pseudonocardiaceae</taxon>
        <taxon>Prauserella</taxon>
    </lineage>
</organism>
<dbReference type="SUPFAM" id="SSF56601">
    <property type="entry name" value="beta-lactamase/transpeptidase-like"/>
    <property type="match status" value="1"/>
</dbReference>
<proteinExistence type="predicted"/>
<dbReference type="RefSeq" id="WP_377390121.1">
    <property type="nucleotide sequence ID" value="NZ_JBHSAN010000020.1"/>
</dbReference>
<feature type="domain" description="Beta-lactamase-related" evidence="2">
    <location>
        <begin position="307"/>
        <end position="616"/>
    </location>
</feature>
<dbReference type="Pfam" id="PF17660">
    <property type="entry name" value="BTRD1"/>
    <property type="match status" value="4"/>
</dbReference>
<protein>
    <submittedName>
        <fullName evidence="3">Serine hydrolase</fullName>
    </submittedName>
</protein>
<evidence type="ECO:0000313" key="4">
    <source>
        <dbReference type="Proteomes" id="UP001597478"/>
    </source>
</evidence>
<dbReference type="EMBL" id="JBHUOF010000011">
    <property type="protein sequence ID" value="MFD2799671.1"/>
    <property type="molecule type" value="Genomic_DNA"/>
</dbReference>
<evidence type="ECO:0000256" key="1">
    <source>
        <dbReference type="SAM" id="SignalP"/>
    </source>
</evidence>
<keyword evidence="1" id="KW-0732">Signal</keyword>
<feature type="signal peptide" evidence="1">
    <location>
        <begin position="1"/>
        <end position="31"/>
    </location>
</feature>
<evidence type="ECO:0000313" key="3">
    <source>
        <dbReference type="EMBL" id="MFD2799671.1"/>
    </source>
</evidence>
<keyword evidence="3" id="KW-0378">Hydrolase</keyword>